<proteinExistence type="predicted"/>
<feature type="domain" description="OTU" evidence="8">
    <location>
        <begin position="161"/>
        <end position="298"/>
    </location>
</feature>
<evidence type="ECO:0000259" key="8">
    <source>
        <dbReference type="PROSITE" id="PS50802"/>
    </source>
</evidence>
<organism evidence="9 10">
    <name type="scientific">Patella caerulea</name>
    <name type="common">Rayed Mediterranean limpet</name>
    <dbReference type="NCBI Taxonomy" id="87958"/>
    <lineage>
        <taxon>Eukaryota</taxon>
        <taxon>Metazoa</taxon>
        <taxon>Spiralia</taxon>
        <taxon>Lophotrochozoa</taxon>
        <taxon>Mollusca</taxon>
        <taxon>Gastropoda</taxon>
        <taxon>Patellogastropoda</taxon>
        <taxon>Patelloidea</taxon>
        <taxon>Patellidae</taxon>
        <taxon>Patella</taxon>
    </lineage>
</organism>
<dbReference type="PANTHER" id="PTHR12419:SF10">
    <property type="entry name" value="DEUBIQUITINASE OTUD6B"/>
    <property type="match status" value="1"/>
</dbReference>
<dbReference type="InterPro" id="IPR038765">
    <property type="entry name" value="Papain-like_cys_pep_sf"/>
</dbReference>
<evidence type="ECO:0000256" key="7">
    <source>
        <dbReference type="SAM" id="MobiDB-lite"/>
    </source>
</evidence>
<feature type="compositionally biased region" description="Basic and acidic residues" evidence="7">
    <location>
        <begin position="48"/>
        <end position="70"/>
    </location>
</feature>
<dbReference type="EC" id="3.4.19.12" evidence="2"/>
<feature type="compositionally biased region" description="Acidic residues" evidence="7">
    <location>
        <begin position="1"/>
        <end position="15"/>
    </location>
</feature>
<name>A0AAN8G222_PATCE</name>
<dbReference type="GO" id="GO:0006508">
    <property type="term" value="P:proteolysis"/>
    <property type="evidence" value="ECO:0007669"/>
    <property type="project" value="UniProtKB-KW"/>
</dbReference>
<keyword evidence="6" id="KW-0788">Thiol protease</keyword>
<dbReference type="FunFam" id="3.90.70.80:FF:000003">
    <property type="entry name" value="OTU domain-containing protein 6B"/>
    <property type="match status" value="1"/>
</dbReference>
<dbReference type="PANTHER" id="PTHR12419">
    <property type="entry name" value="OTU DOMAIN CONTAINING PROTEIN"/>
    <property type="match status" value="1"/>
</dbReference>
<dbReference type="Pfam" id="PF02338">
    <property type="entry name" value="OTU"/>
    <property type="match status" value="1"/>
</dbReference>
<evidence type="ECO:0000256" key="3">
    <source>
        <dbReference type="ARBA" id="ARBA00022670"/>
    </source>
</evidence>
<feature type="compositionally biased region" description="Basic residues" evidence="7">
    <location>
        <begin position="107"/>
        <end position="120"/>
    </location>
</feature>
<gene>
    <name evidence="9" type="ORF">SNE40_023062</name>
</gene>
<dbReference type="CDD" id="cd22761">
    <property type="entry name" value="OTU_OTUD6"/>
    <property type="match status" value="1"/>
</dbReference>
<dbReference type="GO" id="GO:0016579">
    <property type="term" value="P:protein deubiquitination"/>
    <property type="evidence" value="ECO:0007669"/>
    <property type="project" value="TreeGrafter"/>
</dbReference>
<keyword evidence="5" id="KW-0378">Hydrolase</keyword>
<dbReference type="InterPro" id="IPR050704">
    <property type="entry name" value="Peptidase_C85-like"/>
</dbReference>
<dbReference type="EMBL" id="JAZGQO010000021">
    <property type="protein sequence ID" value="KAK6166343.1"/>
    <property type="molecule type" value="Genomic_DNA"/>
</dbReference>
<dbReference type="InterPro" id="IPR003323">
    <property type="entry name" value="OTU_dom"/>
</dbReference>
<sequence length="306" mass="34784">MSDENVGDSSGEEESLHEKHRKEKKDLLAEIQKIRHSVPKNDKKKKKEAQEQIAKLENELKDRHERELAEFKGNSISSGADQELTGKMGNLDVGNTGETKESAEVAKRRKQMAKNQKRRDKKSEKNKERDAMLKQQELDNLSGKRHLETQKIKQLLAARNLKIHEIASDGNCLYNAISHQMKNEKVTNESLRRQTSDHMKGNADEFLPFLTKLDTGDCYTPEEYEYYCDAIANTSTWGGHLEIQAISKILKCRIEIIQAEGAPIILGEDHNNSNGPIVLAYHRHAFGLGEHYNSVEPKSEIDAENL</sequence>
<dbReference type="Proteomes" id="UP001347796">
    <property type="component" value="Unassembled WGS sequence"/>
</dbReference>
<dbReference type="GO" id="GO:0004843">
    <property type="term" value="F:cysteine-type deubiquitinase activity"/>
    <property type="evidence" value="ECO:0007669"/>
    <property type="project" value="UniProtKB-EC"/>
</dbReference>
<evidence type="ECO:0000256" key="4">
    <source>
        <dbReference type="ARBA" id="ARBA00022786"/>
    </source>
</evidence>
<keyword evidence="4" id="KW-0833">Ubl conjugation pathway</keyword>
<evidence type="ECO:0000313" key="10">
    <source>
        <dbReference type="Proteomes" id="UP001347796"/>
    </source>
</evidence>
<protein>
    <recommendedName>
        <fullName evidence="2">ubiquitinyl hydrolase 1</fullName>
        <ecNumber evidence="2">3.4.19.12</ecNumber>
    </recommendedName>
</protein>
<keyword evidence="10" id="KW-1185">Reference proteome</keyword>
<feature type="compositionally biased region" description="Basic residues" evidence="7">
    <location>
        <begin position="34"/>
        <end position="47"/>
    </location>
</feature>
<dbReference type="PROSITE" id="PS50802">
    <property type="entry name" value="OTU"/>
    <property type="match status" value="1"/>
</dbReference>
<comment type="caution">
    <text evidence="9">The sequence shown here is derived from an EMBL/GenBank/DDBJ whole genome shotgun (WGS) entry which is preliminary data.</text>
</comment>
<evidence type="ECO:0000256" key="2">
    <source>
        <dbReference type="ARBA" id="ARBA00012759"/>
    </source>
</evidence>
<dbReference type="Gene3D" id="3.90.70.80">
    <property type="match status" value="1"/>
</dbReference>
<evidence type="ECO:0000256" key="1">
    <source>
        <dbReference type="ARBA" id="ARBA00000707"/>
    </source>
</evidence>
<evidence type="ECO:0000313" key="9">
    <source>
        <dbReference type="EMBL" id="KAK6166343.1"/>
    </source>
</evidence>
<keyword evidence="3" id="KW-0645">Protease</keyword>
<accession>A0AAN8G222</accession>
<comment type="catalytic activity">
    <reaction evidence="1">
        <text>Thiol-dependent hydrolysis of ester, thioester, amide, peptide and isopeptide bonds formed by the C-terminal Gly of ubiquitin (a 76-residue protein attached to proteins as an intracellular targeting signal).</text>
        <dbReference type="EC" id="3.4.19.12"/>
    </reaction>
</comment>
<dbReference type="AlphaFoldDB" id="A0AAN8G222"/>
<dbReference type="SUPFAM" id="SSF54001">
    <property type="entry name" value="Cysteine proteinases"/>
    <property type="match status" value="1"/>
</dbReference>
<reference evidence="9 10" key="1">
    <citation type="submission" date="2024-01" db="EMBL/GenBank/DDBJ databases">
        <title>The genome of the rayed Mediterranean limpet Patella caerulea (Linnaeus, 1758).</title>
        <authorList>
            <person name="Anh-Thu Weber A."/>
            <person name="Halstead-Nussloch G."/>
        </authorList>
    </citation>
    <scope>NUCLEOTIDE SEQUENCE [LARGE SCALE GENOMIC DNA]</scope>
    <source>
        <strain evidence="9">AATW-2023a</strain>
        <tissue evidence="9">Whole specimen</tissue>
    </source>
</reference>
<feature type="compositionally biased region" description="Basic and acidic residues" evidence="7">
    <location>
        <begin position="121"/>
        <end position="132"/>
    </location>
</feature>
<feature type="region of interest" description="Disordered" evidence="7">
    <location>
        <begin position="1"/>
        <end position="135"/>
    </location>
</feature>
<evidence type="ECO:0000256" key="6">
    <source>
        <dbReference type="ARBA" id="ARBA00022807"/>
    </source>
</evidence>
<evidence type="ECO:0000256" key="5">
    <source>
        <dbReference type="ARBA" id="ARBA00022801"/>
    </source>
</evidence>
<dbReference type="InterPro" id="IPR049772">
    <property type="entry name" value="OTU_OTUD6"/>
</dbReference>